<keyword evidence="3" id="KW-0812">Transmembrane</keyword>
<feature type="transmembrane region" description="Helical" evidence="3">
    <location>
        <begin position="242"/>
        <end position="266"/>
    </location>
</feature>
<feature type="compositionally biased region" description="Basic and acidic residues" evidence="2">
    <location>
        <begin position="219"/>
        <end position="233"/>
    </location>
</feature>
<sequence length="271" mass="29137">MQANPAFKPVNVPSGAQAPKSGYQASVPVTVYRELAAELQSTQAKLSFFQLQNEQLTRQNQMLLQEFEAIAQSTDRIQAILTQSNLPDAKLSEVLNNIRSASPNHAAPAKANPQTNPNPQTQGHPSAAPKGNPTEKPAPQVSPRKANVLQTTNAIQDAISRARQLATDASPQAPVNQAPVNNEPSGGEPLYYDSSYAAFDAPAPMPITPTKAKMPTKLQMREEISSRPLRTDSEESPESTGLSGWVLTLTIAAIILTSFGAGYLLMRPFVK</sequence>
<feature type="region of interest" description="Disordered" evidence="2">
    <location>
        <begin position="207"/>
        <end position="241"/>
    </location>
</feature>
<dbReference type="EMBL" id="JACJQB010000007">
    <property type="protein sequence ID" value="MBD2187694.1"/>
    <property type="molecule type" value="Genomic_DNA"/>
</dbReference>
<protein>
    <submittedName>
        <fullName evidence="4">Uncharacterized protein</fullName>
    </submittedName>
</protein>
<dbReference type="Proteomes" id="UP000642094">
    <property type="component" value="Unassembled WGS sequence"/>
</dbReference>
<evidence type="ECO:0000256" key="2">
    <source>
        <dbReference type="SAM" id="MobiDB-lite"/>
    </source>
</evidence>
<evidence type="ECO:0000313" key="5">
    <source>
        <dbReference type="Proteomes" id="UP000642094"/>
    </source>
</evidence>
<feature type="compositionally biased region" description="Polar residues" evidence="2">
    <location>
        <begin position="167"/>
        <end position="184"/>
    </location>
</feature>
<evidence type="ECO:0000256" key="3">
    <source>
        <dbReference type="SAM" id="Phobius"/>
    </source>
</evidence>
<feature type="coiled-coil region" evidence="1">
    <location>
        <begin position="32"/>
        <end position="73"/>
    </location>
</feature>
<feature type="compositionally biased region" description="Polar residues" evidence="2">
    <location>
        <begin position="112"/>
        <end position="124"/>
    </location>
</feature>
<keyword evidence="1" id="KW-0175">Coiled coil</keyword>
<keyword evidence="3" id="KW-1133">Transmembrane helix</keyword>
<feature type="region of interest" description="Disordered" evidence="2">
    <location>
        <begin position="103"/>
        <end position="146"/>
    </location>
</feature>
<proteinExistence type="predicted"/>
<evidence type="ECO:0000313" key="4">
    <source>
        <dbReference type="EMBL" id="MBD2187694.1"/>
    </source>
</evidence>
<comment type="caution">
    <text evidence="4">The sequence shown here is derived from an EMBL/GenBank/DDBJ whole genome shotgun (WGS) entry which is preliminary data.</text>
</comment>
<keyword evidence="5" id="KW-1185">Reference proteome</keyword>
<feature type="region of interest" description="Disordered" evidence="2">
    <location>
        <begin position="164"/>
        <end position="189"/>
    </location>
</feature>
<name>A0ABR7ZV24_9CYAN</name>
<gene>
    <name evidence="4" type="ORF">H6F41_05995</name>
</gene>
<accession>A0ABR7ZV24</accession>
<evidence type="ECO:0000256" key="1">
    <source>
        <dbReference type="SAM" id="Coils"/>
    </source>
</evidence>
<keyword evidence="3" id="KW-0472">Membrane</keyword>
<feature type="region of interest" description="Disordered" evidence="2">
    <location>
        <begin position="1"/>
        <end position="21"/>
    </location>
</feature>
<organism evidence="4 5">
    <name type="scientific">Pseudanabaena mucicola FACHB-723</name>
    <dbReference type="NCBI Taxonomy" id="2692860"/>
    <lineage>
        <taxon>Bacteria</taxon>
        <taxon>Bacillati</taxon>
        <taxon>Cyanobacteriota</taxon>
        <taxon>Cyanophyceae</taxon>
        <taxon>Pseudanabaenales</taxon>
        <taxon>Pseudanabaenaceae</taxon>
        <taxon>Pseudanabaena</taxon>
    </lineage>
</organism>
<dbReference type="RefSeq" id="WP_190402557.1">
    <property type="nucleotide sequence ID" value="NZ_JACJQB010000007.1"/>
</dbReference>
<reference evidence="4 5" key="1">
    <citation type="journal article" date="2020" name="ISME J.">
        <title>Comparative genomics reveals insights into cyanobacterial evolution and habitat adaptation.</title>
        <authorList>
            <person name="Chen M.Y."/>
            <person name="Teng W.K."/>
            <person name="Zhao L."/>
            <person name="Hu C.X."/>
            <person name="Zhou Y.K."/>
            <person name="Han B.P."/>
            <person name="Song L.R."/>
            <person name="Shu W.S."/>
        </authorList>
    </citation>
    <scope>NUCLEOTIDE SEQUENCE [LARGE SCALE GENOMIC DNA]</scope>
    <source>
        <strain evidence="4 5">FACHB-723</strain>
    </source>
</reference>